<dbReference type="InterPro" id="IPR012677">
    <property type="entry name" value="Nucleotide-bd_a/b_plait_sf"/>
</dbReference>
<evidence type="ECO:0000256" key="1">
    <source>
        <dbReference type="SAM" id="MobiDB-lite"/>
    </source>
</evidence>
<evidence type="ECO:0000313" key="3">
    <source>
        <dbReference type="Proteomes" id="UP000799291"/>
    </source>
</evidence>
<evidence type="ECO:0008006" key="4">
    <source>
        <dbReference type="Google" id="ProtNLM"/>
    </source>
</evidence>
<gene>
    <name evidence="2" type="ORF">K458DRAFT_475030</name>
</gene>
<keyword evidence="3" id="KW-1185">Reference proteome</keyword>
<dbReference type="OrthoDB" id="8033832at2759"/>
<feature type="region of interest" description="Disordered" evidence="1">
    <location>
        <begin position="33"/>
        <end position="59"/>
    </location>
</feature>
<feature type="compositionally biased region" description="Polar residues" evidence="1">
    <location>
        <begin position="253"/>
        <end position="272"/>
    </location>
</feature>
<dbReference type="Proteomes" id="UP000799291">
    <property type="component" value="Unassembled WGS sequence"/>
</dbReference>
<proteinExistence type="predicted"/>
<dbReference type="EMBL" id="MU005572">
    <property type="protein sequence ID" value="KAF2689579.1"/>
    <property type="molecule type" value="Genomic_DNA"/>
</dbReference>
<feature type="region of interest" description="Disordered" evidence="1">
    <location>
        <begin position="241"/>
        <end position="303"/>
    </location>
</feature>
<accession>A0A6G1JHG8</accession>
<evidence type="ECO:0000313" key="2">
    <source>
        <dbReference type="EMBL" id="KAF2689579.1"/>
    </source>
</evidence>
<name>A0A6G1JHG8_9PLEO</name>
<dbReference type="AlphaFoldDB" id="A0A6G1JHG8"/>
<protein>
    <recommendedName>
        <fullName evidence="4">Nucleoporin NUP53</fullName>
    </recommendedName>
</protein>
<reference evidence="2" key="1">
    <citation type="journal article" date="2020" name="Stud. Mycol.">
        <title>101 Dothideomycetes genomes: a test case for predicting lifestyles and emergence of pathogens.</title>
        <authorList>
            <person name="Haridas S."/>
            <person name="Albert R."/>
            <person name="Binder M."/>
            <person name="Bloem J."/>
            <person name="Labutti K."/>
            <person name="Salamov A."/>
            <person name="Andreopoulos B."/>
            <person name="Baker S."/>
            <person name="Barry K."/>
            <person name="Bills G."/>
            <person name="Bluhm B."/>
            <person name="Cannon C."/>
            <person name="Castanera R."/>
            <person name="Culley D."/>
            <person name="Daum C."/>
            <person name="Ezra D."/>
            <person name="Gonzalez J."/>
            <person name="Henrissat B."/>
            <person name="Kuo A."/>
            <person name="Liang C."/>
            <person name="Lipzen A."/>
            <person name="Lutzoni F."/>
            <person name="Magnuson J."/>
            <person name="Mondo S."/>
            <person name="Nolan M."/>
            <person name="Ohm R."/>
            <person name="Pangilinan J."/>
            <person name="Park H.-J."/>
            <person name="Ramirez L."/>
            <person name="Alfaro M."/>
            <person name="Sun H."/>
            <person name="Tritt A."/>
            <person name="Yoshinaga Y."/>
            <person name="Zwiers L.-H."/>
            <person name="Turgeon B."/>
            <person name="Goodwin S."/>
            <person name="Spatafora J."/>
            <person name="Crous P."/>
            <person name="Grigoriev I."/>
        </authorList>
    </citation>
    <scope>NUCLEOTIDE SEQUENCE</scope>
    <source>
        <strain evidence="2">CBS 122367</strain>
    </source>
</reference>
<dbReference type="Gene3D" id="3.30.70.330">
    <property type="match status" value="1"/>
</dbReference>
<sequence>MQVHAVPDSERAFDSTGRRLPWAFEYADSESIQRRIPEEKGPFGKARKRGVSRSRTPNTKHVEDTAKLENLRAIDDIFTRYKAETDKSRSLSGRASTSQVPISASAPNLLEAGGLSSSFQTSALPTPATKEPKEVILYGYGNEVQWAAISHFERVSGGIIYEQYERGPQGGKYGLSFGQQQSSQYNLLSKSAMAKVNEFVGGDHWIKVTFDSAEAAERACHYSPHNIQGYTVFAEPYRGTAPTSGDKAIRTTAGGSVTASPNTLSSATMQLGASQSSATMSSATATASEPSLQPSGAFPWENEPLVPTQSAAPMVPVEAQTGQAGRTTGLQPDRPGRATLRIRNAKPVKFLPQEKAFLPSAPRWQQTLSSFPVIGWVIGSGHGIIGDQVPRNEDGKFDNASASLYWRLWYAVDSCFGTDFCGVKDAEYEE</sequence>
<feature type="compositionally biased region" description="Basic and acidic residues" evidence="1">
    <location>
        <begin position="33"/>
        <end position="42"/>
    </location>
</feature>
<feature type="compositionally biased region" description="Low complexity" evidence="1">
    <location>
        <begin position="273"/>
        <end position="288"/>
    </location>
</feature>
<organism evidence="2 3">
    <name type="scientific">Lentithecium fluviatile CBS 122367</name>
    <dbReference type="NCBI Taxonomy" id="1168545"/>
    <lineage>
        <taxon>Eukaryota</taxon>
        <taxon>Fungi</taxon>
        <taxon>Dikarya</taxon>
        <taxon>Ascomycota</taxon>
        <taxon>Pezizomycotina</taxon>
        <taxon>Dothideomycetes</taxon>
        <taxon>Pleosporomycetidae</taxon>
        <taxon>Pleosporales</taxon>
        <taxon>Massarineae</taxon>
        <taxon>Lentitheciaceae</taxon>
        <taxon>Lentithecium</taxon>
    </lineage>
</organism>